<gene>
    <name evidence="2" type="ORF">M8231_14505</name>
</gene>
<accession>A0ABY4SQM7</accession>
<name>A0ABY4SQM7_9CAUL</name>
<reference evidence="2" key="1">
    <citation type="submission" date="2022-05" db="EMBL/GenBank/DDBJ databases">
        <title>Brevundimonas albigilva TT17 genome sequence.</title>
        <authorList>
            <person name="Lee K."/>
            <person name="Son H."/>
        </authorList>
    </citation>
    <scope>NUCLEOTIDE SEQUENCE</scope>
    <source>
        <strain evidence="2">TT17</strain>
    </source>
</reference>
<sequence length="50" mass="5165">MTGQVGHGMPDYLADPVVREMLHDSGVTPAGGPAAGPAAPIRRRDTCPTH</sequence>
<dbReference type="RefSeq" id="WP_250201782.1">
    <property type="nucleotide sequence ID" value="NZ_CP097649.1"/>
</dbReference>
<keyword evidence="3" id="KW-1185">Reference proteome</keyword>
<evidence type="ECO:0000313" key="3">
    <source>
        <dbReference type="Proteomes" id="UP001055429"/>
    </source>
</evidence>
<organism evidence="2 3">
    <name type="scientific">Brevundimonas albigilva</name>
    <dbReference type="NCBI Taxonomy" id="1312364"/>
    <lineage>
        <taxon>Bacteria</taxon>
        <taxon>Pseudomonadati</taxon>
        <taxon>Pseudomonadota</taxon>
        <taxon>Alphaproteobacteria</taxon>
        <taxon>Caulobacterales</taxon>
        <taxon>Caulobacteraceae</taxon>
        <taxon>Brevundimonas</taxon>
    </lineage>
</organism>
<protein>
    <submittedName>
        <fullName evidence="2">Uncharacterized protein</fullName>
    </submittedName>
</protein>
<proteinExistence type="predicted"/>
<dbReference type="EMBL" id="CP097649">
    <property type="protein sequence ID" value="URI14995.1"/>
    <property type="molecule type" value="Genomic_DNA"/>
</dbReference>
<dbReference type="Proteomes" id="UP001055429">
    <property type="component" value="Chromosome"/>
</dbReference>
<evidence type="ECO:0000313" key="2">
    <source>
        <dbReference type="EMBL" id="URI14995.1"/>
    </source>
</evidence>
<feature type="region of interest" description="Disordered" evidence="1">
    <location>
        <begin position="23"/>
        <end position="50"/>
    </location>
</feature>
<evidence type="ECO:0000256" key="1">
    <source>
        <dbReference type="SAM" id="MobiDB-lite"/>
    </source>
</evidence>
<feature type="compositionally biased region" description="Low complexity" evidence="1">
    <location>
        <begin position="30"/>
        <end position="40"/>
    </location>
</feature>